<feature type="compositionally biased region" description="Polar residues" evidence="1">
    <location>
        <begin position="37"/>
        <end position="51"/>
    </location>
</feature>
<dbReference type="EMBL" id="JTCM02000014">
    <property type="protein sequence ID" value="NEU72828.1"/>
    <property type="molecule type" value="Genomic_DNA"/>
</dbReference>
<sequence length="81" mass="8863">MGRPQDRTASPMPHDGRCLNGGNLRTAQPNLCPMTADASTEGTSARHSQTYAPFPIPNLPNWQLSPHQTVTFINEFVIKSS</sequence>
<gene>
    <name evidence="2" type="ORF">PI95_009665</name>
</gene>
<dbReference type="AlphaFoldDB" id="A0A846H761"/>
<dbReference type="RefSeq" id="WP_163518749.1">
    <property type="nucleotide sequence ID" value="NZ_JTCM02000014.1"/>
</dbReference>
<accession>A0A846H761</accession>
<comment type="caution">
    <text evidence="2">The sequence shown here is derived from an EMBL/GenBank/DDBJ whole genome shotgun (WGS) entry which is preliminary data.</text>
</comment>
<proteinExistence type="predicted"/>
<protein>
    <submittedName>
        <fullName evidence="2">Uncharacterized protein</fullName>
    </submittedName>
</protein>
<organism evidence="2 3">
    <name type="scientific">Hassallia byssoidea VB512170</name>
    <dbReference type="NCBI Taxonomy" id="1304833"/>
    <lineage>
        <taxon>Bacteria</taxon>
        <taxon>Bacillati</taxon>
        <taxon>Cyanobacteriota</taxon>
        <taxon>Cyanophyceae</taxon>
        <taxon>Nostocales</taxon>
        <taxon>Tolypothrichaceae</taxon>
        <taxon>Hassallia</taxon>
    </lineage>
</organism>
<reference evidence="2 3" key="1">
    <citation type="journal article" date="2015" name="Genome Announc.">
        <title>Draft Genome Sequence of Cyanobacterium Hassallia byssoidea Strain VB512170, Isolated from Monuments in India.</title>
        <authorList>
            <person name="Singh D."/>
            <person name="Chandrababunaidu M.M."/>
            <person name="Panda A."/>
            <person name="Sen D."/>
            <person name="Bhattacharyya S."/>
            <person name="Adhikary S.P."/>
            <person name="Tripathy S."/>
        </authorList>
    </citation>
    <scope>NUCLEOTIDE SEQUENCE [LARGE SCALE GENOMIC DNA]</scope>
    <source>
        <strain evidence="2 3">VB512170</strain>
    </source>
</reference>
<feature type="region of interest" description="Disordered" evidence="1">
    <location>
        <begin position="1"/>
        <end position="52"/>
    </location>
</feature>
<evidence type="ECO:0000313" key="2">
    <source>
        <dbReference type="EMBL" id="NEU72828.1"/>
    </source>
</evidence>
<keyword evidence="3" id="KW-1185">Reference proteome</keyword>
<evidence type="ECO:0000313" key="3">
    <source>
        <dbReference type="Proteomes" id="UP000031549"/>
    </source>
</evidence>
<name>A0A846H761_9CYAN</name>
<evidence type="ECO:0000256" key="1">
    <source>
        <dbReference type="SAM" id="MobiDB-lite"/>
    </source>
</evidence>
<dbReference type="Proteomes" id="UP000031549">
    <property type="component" value="Unassembled WGS sequence"/>
</dbReference>